<accession>A0ABT8C152</accession>
<dbReference type="RefSeq" id="WP_290226753.1">
    <property type="nucleotide sequence ID" value="NZ_JAUFQS010000001.1"/>
</dbReference>
<gene>
    <name evidence="1" type="ORF">QWZ15_00090</name>
</gene>
<name>A0ABT8C152_9BACT</name>
<proteinExistence type="predicted"/>
<comment type="caution">
    <text evidence="1">The sequence shown here is derived from an EMBL/GenBank/DDBJ whole genome shotgun (WGS) entry which is preliminary data.</text>
</comment>
<dbReference type="EMBL" id="JAUFQS010000001">
    <property type="protein sequence ID" value="MDN3686210.1"/>
    <property type="molecule type" value="Genomic_DNA"/>
</dbReference>
<protein>
    <submittedName>
        <fullName evidence="1">Uncharacterized protein</fullName>
    </submittedName>
</protein>
<organism evidence="1 2">
    <name type="scientific">Cyclobacterium jeungdonense</name>
    <dbReference type="NCBI Taxonomy" id="708087"/>
    <lineage>
        <taxon>Bacteria</taxon>
        <taxon>Pseudomonadati</taxon>
        <taxon>Bacteroidota</taxon>
        <taxon>Cytophagia</taxon>
        <taxon>Cytophagales</taxon>
        <taxon>Cyclobacteriaceae</taxon>
        <taxon>Cyclobacterium</taxon>
    </lineage>
</organism>
<reference evidence="2" key="1">
    <citation type="journal article" date="2019" name="Int. J. Syst. Evol. Microbiol.">
        <title>The Global Catalogue of Microorganisms (GCM) 10K type strain sequencing project: providing services to taxonomists for standard genome sequencing and annotation.</title>
        <authorList>
            <consortium name="The Broad Institute Genomics Platform"/>
            <consortium name="The Broad Institute Genome Sequencing Center for Infectious Disease"/>
            <person name="Wu L."/>
            <person name="Ma J."/>
        </authorList>
    </citation>
    <scope>NUCLEOTIDE SEQUENCE [LARGE SCALE GENOMIC DNA]</scope>
    <source>
        <strain evidence="2">CECT 7706</strain>
    </source>
</reference>
<sequence>MDYQIPSTPEGVEPEWHASQELRFWRLGHTIDPRRGVLKETFVD</sequence>
<dbReference type="Proteomes" id="UP001236663">
    <property type="component" value="Unassembled WGS sequence"/>
</dbReference>
<evidence type="ECO:0000313" key="1">
    <source>
        <dbReference type="EMBL" id="MDN3686210.1"/>
    </source>
</evidence>
<evidence type="ECO:0000313" key="2">
    <source>
        <dbReference type="Proteomes" id="UP001236663"/>
    </source>
</evidence>
<keyword evidence="2" id="KW-1185">Reference proteome</keyword>